<sequence length="1528" mass="172694">MDSSSKDDRMYDVFLSSGGEDTRRTFTDHLYCALKDHQFNVFMYRDEYDYKLEKNHGDIPEHLIQEIERSKVAVVVFSRGYPESKWCLEELVKIIECRKTLGHMFFPIFYDVDPSDVWNQTGSFAQVFQKYEQEIKEEKVHLWRNALKEARGLAGFNFRTFWHEGDYIRNVIALITEKLGRTTCLEVPTSLVGIDSRVREISRHFDVGGSNDVRIIGILGMCGLGKTTVAKAIFNKHHHSFSGASFLQNVREKKLVDLQEQLLSDILKPAYIVVSSMDEGTKEIEQRLGNIRVLVVIDDLDSVEQLDALAIKPDSFGLGSRIIITSRNEHLLKILDVDKICPLPAMNEKEALELLSWHAFRKNYPNEEYVELSRKAVGCCGGLPLALEVLGSYLRTKSTSEWETVLDKWKRSQPYREIHKRLEISYDGLTDDDVKAIFLDISCFFTGMNKDYVMTVLDGCQFYPEIGIRELQDQCLVTVDKEGNLMMHDLIQGMGREIVHAESPDNPGKRSRLWHNEDITDVLTMESGTEDVEGLALDMQESGEPSFSSESFQNMQSLRLLKLNNIKLTGSYHNLSKELRWLCWHGFPLEVLPKDFDQPNVVAIDLSYSKLIRLWEDSDLLLEKLKLLNLSHSHNLAQTPDFSKLPNLEELILNDCESLSEVHSSIGNLERLTLVNLESCKNLKDLPLNFFNSKSIETLLLNGCSRFENLAEGFGQSYHKTADGTPIRQILKLSFSSQYGVKESPSTSRLPPSLHCLNSLRKLDLGCCTLTDDEIPKDLGSLISLEDLDLRKNSFCSLPSLSGLSKLETLCLDDCTNLHAIPNLPTTFKVLRAGLCTALETMPDFSELSNMRELYLSHSCKLTEIPGLDMSLNSMTRVHMEGCINLTADFRKNILQGWTSCGYGGIFLNGNYIPDWFDFVKGDLVSFHIPLIVGRNFSGLTLCCIYSSKKQREGPLGIIVRNKTKRTALLARITCASVPTFCTLDDHYLWQGQISNYVLSLQGGDKVDIFVKPVETADASVRVKKTGVNLVWDKFMKENMHDSDLHLYDFDQHPDWLLGADWYEGISRELRSNYLDVAIHPVGIDSRVQEISNYLDVEGSNDVRIIGILGVGGLGKTTVAKAIFNKHHHSFDGASFLPNVREDKKLVHSQNKLLSDILRSGNKEVCTVDEGTKEIKRRLANKRVLVIVDNVDSDAQLNALAIKHDSFGPGSRIIITTRDQDLLKILNLEAICPVQEMNNEEALELLSWHAFKKNYPSKEYVQLSRKAVGYCGGLPLALELLGSCLHTKSTSEWKAELDKWKGLQPYFTFNGMDYSTGKSPRREPNLGGMDYSKVISPKREVKLQGLRQPYFNFNGMGYSTGKSPRRESKLQGPRPMPLKVNKDSVNIKKPPVVPHPFPDPNQQQQPHHFKKLRQPVQIYSVSPKCLQLNESDFMDLVQRLTGLPPSNSSSTALLPGNNNINPLKYDNYNNPPAQDDQGMITAQDVVEETEIIDDGVRQKGLFRGILSPGPASLTPIPSHFFPPPARNE</sequence>
<dbReference type="Gene3D" id="3.40.50.300">
    <property type="entry name" value="P-loop containing nucleotide triphosphate hydrolases"/>
    <property type="match status" value="2"/>
</dbReference>
<evidence type="ECO:0000313" key="7">
    <source>
        <dbReference type="Proteomes" id="UP000315295"/>
    </source>
</evidence>
<dbReference type="GO" id="GO:0007165">
    <property type="term" value="P:signal transduction"/>
    <property type="evidence" value="ECO:0007669"/>
    <property type="project" value="InterPro"/>
</dbReference>
<protein>
    <recommendedName>
        <fullName evidence="5">TIR domain-containing protein</fullName>
    </recommendedName>
</protein>
<dbReference type="InterPro" id="IPR035897">
    <property type="entry name" value="Toll_tir_struct_dom_sf"/>
</dbReference>
<dbReference type="SUPFAM" id="SSF52058">
    <property type="entry name" value="L domain-like"/>
    <property type="match status" value="1"/>
</dbReference>
<comment type="caution">
    <text evidence="6">The sequence shown here is derived from an EMBL/GenBank/DDBJ whole genome shotgun (WGS) entry which is preliminary data.</text>
</comment>
<dbReference type="Pfam" id="PF00931">
    <property type="entry name" value="NB-ARC"/>
    <property type="match status" value="2"/>
</dbReference>
<dbReference type="FunFam" id="3.40.50.10140:FF:000007">
    <property type="entry name" value="Disease resistance protein (TIR-NBS-LRR class)"/>
    <property type="match status" value="1"/>
</dbReference>
<proteinExistence type="predicted"/>
<dbReference type="PROSITE" id="PS51450">
    <property type="entry name" value="LRR"/>
    <property type="match status" value="1"/>
</dbReference>
<dbReference type="Gene3D" id="1.10.8.430">
    <property type="entry name" value="Helical domain of apoptotic protease-activating factors"/>
    <property type="match status" value="2"/>
</dbReference>
<dbReference type="PANTHER" id="PTHR11017">
    <property type="entry name" value="LEUCINE-RICH REPEAT-CONTAINING PROTEIN"/>
    <property type="match status" value="1"/>
</dbReference>
<dbReference type="InterPro" id="IPR001611">
    <property type="entry name" value="Leu-rich_rpt"/>
</dbReference>
<dbReference type="Pfam" id="PF05678">
    <property type="entry name" value="VQ"/>
    <property type="match status" value="1"/>
</dbReference>
<dbReference type="EMBL" id="VIEB01000102">
    <property type="protein sequence ID" value="TQE06508.1"/>
    <property type="molecule type" value="Genomic_DNA"/>
</dbReference>
<keyword evidence="3" id="KW-0520">NAD</keyword>
<dbReference type="SUPFAM" id="SSF52540">
    <property type="entry name" value="P-loop containing nucleoside triphosphate hydrolases"/>
    <property type="match status" value="2"/>
</dbReference>
<reference evidence="6 7" key="1">
    <citation type="journal article" date="2019" name="G3 (Bethesda)">
        <title>Sequencing of a Wild Apple (Malus baccata) Genome Unravels the Differences Between Cultivated and Wild Apple Species Regarding Disease Resistance and Cold Tolerance.</title>
        <authorList>
            <person name="Chen X."/>
        </authorList>
    </citation>
    <scope>NUCLEOTIDE SEQUENCE [LARGE SCALE GENOMIC DNA]</scope>
    <source>
        <strain evidence="7">cv. Shandingzi</strain>
        <tissue evidence="6">Leaves</tissue>
    </source>
</reference>
<evidence type="ECO:0000259" key="5">
    <source>
        <dbReference type="PROSITE" id="PS50104"/>
    </source>
</evidence>
<dbReference type="Proteomes" id="UP000315295">
    <property type="component" value="Unassembled WGS sequence"/>
</dbReference>
<dbReference type="InterPro" id="IPR000157">
    <property type="entry name" value="TIR_dom"/>
</dbReference>
<dbReference type="InterPro" id="IPR042197">
    <property type="entry name" value="Apaf_helical"/>
</dbReference>
<dbReference type="GO" id="GO:0043531">
    <property type="term" value="F:ADP binding"/>
    <property type="evidence" value="ECO:0007669"/>
    <property type="project" value="InterPro"/>
</dbReference>
<accession>A0A540N632</accession>
<dbReference type="SUPFAM" id="SSF52200">
    <property type="entry name" value="Toll/Interleukin receptor TIR domain"/>
    <property type="match status" value="1"/>
</dbReference>
<dbReference type="InterPro" id="IPR032675">
    <property type="entry name" value="LRR_dom_sf"/>
</dbReference>
<evidence type="ECO:0000256" key="1">
    <source>
        <dbReference type="ARBA" id="ARBA00022614"/>
    </source>
</evidence>
<evidence type="ECO:0000313" key="6">
    <source>
        <dbReference type="EMBL" id="TQE06508.1"/>
    </source>
</evidence>
<dbReference type="InterPro" id="IPR002182">
    <property type="entry name" value="NB-ARC"/>
</dbReference>
<dbReference type="SMART" id="SM00255">
    <property type="entry name" value="TIR"/>
    <property type="match status" value="1"/>
</dbReference>
<keyword evidence="2" id="KW-0677">Repeat</keyword>
<dbReference type="InterPro" id="IPR008889">
    <property type="entry name" value="VQ"/>
</dbReference>
<evidence type="ECO:0000256" key="3">
    <source>
        <dbReference type="ARBA" id="ARBA00023027"/>
    </source>
</evidence>
<keyword evidence="7" id="KW-1185">Reference proteome</keyword>
<keyword evidence="1" id="KW-0433">Leucine-rich repeat</keyword>
<feature type="domain" description="TIR" evidence="5">
    <location>
        <begin position="9"/>
        <end position="147"/>
    </location>
</feature>
<dbReference type="SMART" id="SM00382">
    <property type="entry name" value="AAA"/>
    <property type="match status" value="2"/>
</dbReference>
<gene>
    <name evidence="6" type="ORF">C1H46_007879</name>
</gene>
<dbReference type="InterPro" id="IPR058192">
    <property type="entry name" value="WHD_ROQ1-like"/>
</dbReference>
<dbReference type="PROSITE" id="PS50104">
    <property type="entry name" value="TIR"/>
    <property type="match status" value="1"/>
</dbReference>
<dbReference type="InterPro" id="IPR044974">
    <property type="entry name" value="Disease_R_plants"/>
</dbReference>
<feature type="region of interest" description="Disordered" evidence="4">
    <location>
        <begin position="1357"/>
        <end position="1382"/>
    </location>
</feature>
<dbReference type="PRINTS" id="PR00364">
    <property type="entry name" value="DISEASERSIST"/>
</dbReference>
<dbReference type="Gene3D" id="3.40.50.10140">
    <property type="entry name" value="Toll/interleukin-1 receptor homology (TIR) domain"/>
    <property type="match status" value="1"/>
</dbReference>
<dbReference type="Pfam" id="PF01582">
    <property type="entry name" value="TIR"/>
    <property type="match status" value="1"/>
</dbReference>
<dbReference type="GO" id="GO:0006952">
    <property type="term" value="P:defense response"/>
    <property type="evidence" value="ECO:0007669"/>
    <property type="project" value="InterPro"/>
</dbReference>
<dbReference type="InterPro" id="IPR027417">
    <property type="entry name" value="P-loop_NTPase"/>
</dbReference>
<evidence type="ECO:0000256" key="4">
    <source>
        <dbReference type="SAM" id="MobiDB-lite"/>
    </source>
</evidence>
<dbReference type="Gene3D" id="3.80.10.10">
    <property type="entry name" value="Ribonuclease Inhibitor"/>
    <property type="match status" value="2"/>
</dbReference>
<dbReference type="Pfam" id="PF23282">
    <property type="entry name" value="WHD_ROQ1"/>
    <property type="match status" value="1"/>
</dbReference>
<dbReference type="InterPro" id="IPR003593">
    <property type="entry name" value="AAA+_ATPase"/>
</dbReference>
<organism evidence="6 7">
    <name type="scientific">Malus baccata</name>
    <name type="common">Siberian crab apple</name>
    <name type="synonym">Pyrus baccata</name>
    <dbReference type="NCBI Taxonomy" id="106549"/>
    <lineage>
        <taxon>Eukaryota</taxon>
        <taxon>Viridiplantae</taxon>
        <taxon>Streptophyta</taxon>
        <taxon>Embryophyta</taxon>
        <taxon>Tracheophyta</taxon>
        <taxon>Spermatophyta</taxon>
        <taxon>Magnoliopsida</taxon>
        <taxon>eudicotyledons</taxon>
        <taxon>Gunneridae</taxon>
        <taxon>Pentapetalae</taxon>
        <taxon>rosids</taxon>
        <taxon>fabids</taxon>
        <taxon>Rosales</taxon>
        <taxon>Rosaceae</taxon>
        <taxon>Amygdaloideae</taxon>
        <taxon>Maleae</taxon>
        <taxon>Malus</taxon>
    </lineage>
</organism>
<evidence type="ECO:0000256" key="2">
    <source>
        <dbReference type="ARBA" id="ARBA00022737"/>
    </source>
</evidence>
<dbReference type="STRING" id="106549.A0A540N632"/>
<dbReference type="PANTHER" id="PTHR11017:SF575">
    <property type="entry name" value="ADP-RIBOSYL CYCLASE_CYCLIC ADP-RIBOSE HYDROLASE"/>
    <property type="match status" value="1"/>
</dbReference>
<name>A0A540N632_MALBA</name>